<organism evidence="3 4">
    <name type="scientific">Adhaeribacter radiodurans</name>
    <dbReference type="NCBI Taxonomy" id="2745197"/>
    <lineage>
        <taxon>Bacteria</taxon>
        <taxon>Pseudomonadati</taxon>
        <taxon>Bacteroidota</taxon>
        <taxon>Cytophagia</taxon>
        <taxon>Cytophagales</taxon>
        <taxon>Hymenobacteraceae</taxon>
        <taxon>Adhaeribacter</taxon>
    </lineage>
</organism>
<dbReference type="NCBIfam" id="TIGR04183">
    <property type="entry name" value="Por_Secre_tail"/>
    <property type="match status" value="1"/>
</dbReference>
<name>A0A7L7L968_9BACT</name>
<evidence type="ECO:0000313" key="4">
    <source>
        <dbReference type="Proteomes" id="UP000514509"/>
    </source>
</evidence>
<feature type="signal peptide" evidence="1">
    <location>
        <begin position="1"/>
        <end position="20"/>
    </location>
</feature>
<dbReference type="Proteomes" id="UP000514509">
    <property type="component" value="Chromosome"/>
</dbReference>
<dbReference type="KEGG" id="add:HUW48_15595"/>
<proteinExistence type="predicted"/>
<sequence>MMKRFLAGLFFYFSLLTGHAQFVTPLESYPMPAATNRYQAARLNAVGDTLQLPFFDDFANQVSGPGNPLYWQSGGGAFVNNQFGVRPPSAGVVTLEGIRANGLPYNALTSYGYSDTLTSKPLNLQNYNPVADSVYLSFYWQAGGLAGSPDTYSATRPVFLAVEFKDVNGIWREVWRQEGQNQATEFKREDIQILNAADALYFYNGFQFRFRNSGVLKGTGDAWNLDYVYLNKKVNPEKRLLEDVAVSQRLNSLLNRYMAMPAWQFLANPLTELNDSTFTTINNLNNRFAPITWRGYTQVISTAQPADTFLRGNAAIEPLAQQYLVNGQPVLGSTSALGNDFTVKSALFLNSRETFDRTRQNDTISRITEFKDYYAYDDGTAESNFSLDKTGQRQGAYAFETNVPDQVKGIRVYLTKTNVAKHLINFRVWDAEDGNPATTAKVQQGFTIPAVETLNQFYDIIFPASVPVNGTFFIGWSLSPSVADFVNFGFDLNESAAGKIKYNNGTQWEDFNGERGALLIRPIMDRVTGSKDILPDQNLVQAFPNPSTGQVTLKGPISNWRVTDATGKLILKGEAKNRDVTRVNLLALANGLYFIHCQTKKGIVIKKISLNH</sequence>
<dbReference type="AlphaFoldDB" id="A0A7L7L968"/>
<keyword evidence="4" id="KW-1185">Reference proteome</keyword>
<dbReference type="Pfam" id="PF18962">
    <property type="entry name" value="Por_Secre_tail"/>
    <property type="match status" value="1"/>
</dbReference>
<evidence type="ECO:0000259" key="2">
    <source>
        <dbReference type="Pfam" id="PF18962"/>
    </source>
</evidence>
<dbReference type="RefSeq" id="WP_182411829.1">
    <property type="nucleotide sequence ID" value="NZ_CP055153.1"/>
</dbReference>
<evidence type="ECO:0000313" key="3">
    <source>
        <dbReference type="EMBL" id="QMU29370.1"/>
    </source>
</evidence>
<reference evidence="3 4" key="2">
    <citation type="submission" date="2020-08" db="EMBL/GenBank/DDBJ databases">
        <title>Adhaeribacter dokdonensis sp. nov., isolated from the rhizosphere of Elymus tsukushiensis, a plant native to the Dokdo Islands, Republic of Korea.</title>
        <authorList>
            <person name="Ghim S.Y."/>
        </authorList>
    </citation>
    <scope>NUCLEOTIDE SEQUENCE [LARGE SCALE GENOMIC DNA]</scope>
    <source>
        <strain evidence="3 4">KUDC8001</strain>
    </source>
</reference>
<keyword evidence="1" id="KW-0732">Signal</keyword>
<protein>
    <submittedName>
        <fullName evidence="3">T9SS type A sorting domain-containing protein</fullName>
    </submittedName>
</protein>
<reference evidence="3 4" key="1">
    <citation type="submission" date="2020-06" db="EMBL/GenBank/DDBJ databases">
        <authorList>
            <person name="Hwang Y.J."/>
        </authorList>
    </citation>
    <scope>NUCLEOTIDE SEQUENCE [LARGE SCALE GENOMIC DNA]</scope>
    <source>
        <strain evidence="3 4">KUDC8001</strain>
    </source>
</reference>
<dbReference type="EMBL" id="CP055153">
    <property type="protein sequence ID" value="QMU29370.1"/>
    <property type="molecule type" value="Genomic_DNA"/>
</dbReference>
<feature type="chain" id="PRO_5029838688" evidence="1">
    <location>
        <begin position="21"/>
        <end position="612"/>
    </location>
</feature>
<feature type="domain" description="Secretion system C-terminal sorting" evidence="2">
    <location>
        <begin position="543"/>
        <end position="608"/>
    </location>
</feature>
<gene>
    <name evidence="3" type="ORF">HUW48_15595</name>
</gene>
<accession>A0A7L7L968</accession>
<evidence type="ECO:0000256" key="1">
    <source>
        <dbReference type="SAM" id="SignalP"/>
    </source>
</evidence>
<dbReference type="InterPro" id="IPR026444">
    <property type="entry name" value="Secre_tail"/>
</dbReference>